<name>W7KI01_PLAFO</name>
<evidence type="ECO:0000313" key="10">
    <source>
        <dbReference type="Proteomes" id="UP000030673"/>
    </source>
</evidence>
<feature type="transmembrane region" description="Helical" evidence="7">
    <location>
        <begin position="802"/>
        <end position="822"/>
    </location>
</feature>
<dbReference type="InterPro" id="IPR003807">
    <property type="entry name" value="DUF202"/>
</dbReference>
<dbReference type="Gene3D" id="3.20.100.30">
    <property type="entry name" value="VTC, catalytic tunnel domain"/>
    <property type="match status" value="1"/>
</dbReference>
<evidence type="ECO:0000256" key="3">
    <source>
        <dbReference type="ARBA" id="ARBA00022692"/>
    </source>
</evidence>
<evidence type="ECO:0000256" key="5">
    <source>
        <dbReference type="ARBA" id="ARBA00023136"/>
    </source>
</evidence>
<dbReference type="AlphaFoldDB" id="W7KI01"/>
<organism evidence="9 10">
    <name type="scientific">Plasmodium falciparum (isolate NF54)</name>
    <dbReference type="NCBI Taxonomy" id="5843"/>
    <lineage>
        <taxon>Eukaryota</taxon>
        <taxon>Sar</taxon>
        <taxon>Alveolata</taxon>
        <taxon>Apicomplexa</taxon>
        <taxon>Aconoidasida</taxon>
        <taxon>Haemosporida</taxon>
        <taxon>Plasmodiidae</taxon>
        <taxon>Plasmodium</taxon>
        <taxon>Plasmodium (Laverania)</taxon>
    </lineage>
</organism>
<comment type="subcellular location">
    <subcellularLocation>
        <location evidence="1">Vacuole membrane</location>
        <topology evidence="1">Multi-pass membrane protein</topology>
    </subcellularLocation>
</comment>
<evidence type="ECO:0000259" key="8">
    <source>
        <dbReference type="PROSITE" id="PS51382"/>
    </source>
</evidence>
<dbReference type="GO" id="GO:0006799">
    <property type="term" value="P:polyphosphate biosynthetic process"/>
    <property type="evidence" value="ECO:0007669"/>
    <property type="project" value="UniProtKB-ARBA"/>
</dbReference>
<keyword evidence="5 7" id="KW-0472">Membrane</keyword>
<evidence type="ECO:0000313" key="9">
    <source>
        <dbReference type="EMBL" id="EWC89182.1"/>
    </source>
</evidence>
<dbReference type="InterPro" id="IPR051572">
    <property type="entry name" value="VTC_Complex_Subunit"/>
</dbReference>
<feature type="compositionally biased region" description="Basic residues" evidence="6">
    <location>
        <begin position="687"/>
        <end position="696"/>
    </location>
</feature>
<proteinExistence type="predicted"/>
<dbReference type="InterPro" id="IPR004331">
    <property type="entry name" value="SPX_dom"/>
</dbReference>
<evidence type="ECO:0000256" key="1">
    <source>
        <dbReference type="ARBA" id="ARBA00004128"/>
    </source>
</evidence>
<evidence type="ECO:0000256" key="4">
    <source>
        <dbReference type="ARBA" id="ARBA00022989"/>
    </source>
</evidence>
<dbReference type="OMA" id="NEHYNEH"/>
<dbReference type="Proteomes" id="UP000030673">
    <property type="component" value="Unassembled WGS sequence"/>
</dbReference>
<protein>
    <recommendedName>
        <fullName evidence="8">SPX domain-containing protein</fullName>
    </recommendedName>
</protein>
<keyword evidence="3 7" id="KW-0812">Transmembrane</keyword>
<evidence type="ECO:0000256" key="6">
    <source>
        <dbReference type="SAM" id="MobiDB-lite"/>
    </source>
</evidence>
<keyword evidence="2" id="KW-0926">Vacuole</keyword>
<feature type="domain" description="SPX" evidence="8">
    <location>
        <begin position="1"/>
        <end position="157"/>
    </location>
</feature>
<keyword evidence="10" id="KW-1185">Reference proteome</keyword>
<feature type="transmembrane region" description="Helical" evidence="7">
    <location>
        <begin position="870"/>
        <end position="890"/>
    </location>
</feature>
<gene>
    <name evidence="9" type="ORF">PFNF54_02147</name>
</gene>
<dbReference type="InterPro" id="IPR042267">
    <property type="entry name" value="VTC_sf"/>
</dbReference>
<dbReference type="EMBL" id="KE123790">
    <property type="protein sequence ID" value="EWC89182.1"/>
    <property type="molecule type" value="Genomic_DNA"/>
</dbReference>
<keyword evidence="4 7" id="KW-1133">Transmembrane helix</keyword>
<reference evidence="9 10" key="1">
    <citation type="submission" date="2013-02" db="EMBL/GenBank/DDBJ databases">
        <title>The Genome Sequence of Plasmodium falciparum NF54.</title>
        <authorList>
            <consortium name="The Broad Institute Genome Sequencing Platform"/>
            <consortium name="The Broad Institute Genome Sequencing Center for Infectious Disease"/>
            <person name="Neafsey D."/>
            <person name="Cheeseman I."/>
            <person name="Volkman S."/>
            <person name="Adams J."/>
            <person name="Walker B."/>
            <person name="Young S.K."/>
            <person name="Zeng Q."/>
            <person name="Gargeya S."/>
            <person name="Fitzgerald M."/>
            <person name="Haas B."/>
            <person name="Abouelleil A."/>
            <person name="Alvarado L."/>
            <person name="Arachchi H.M."/>
            <person name="Berlin A.M."/>
            <person name="Chapman S.B."/>
            <person name="Dewar J."/>
            <person name="Goldberg J."/>
            <person name="Griggs A."/>
            <person name="Gujja S."/>
            <person name="Hansen M."/>
            <person name="Howarth C."/>
            <person name="Imamovic A."/>
            <person name="Larimer J."/>
            <person name="McCowan C."/>
            <person name="Murphy C."/>
            <person name="Neiman D."/>
            <person name="Pearson M."/>
            <person name="Priest M."/>
            <person name="Roberts A."/>
            <person name="Saif S."/>
            <person name="Shea T."/>
            <person name="Sisk P."/>
            <person name="Sykes S."/>
            <person name="Wortman J."/>
            <person name="Nusbaum C."/>
            <person name="Birren B."/>
        </authorList>
    </citation>
    <scope>NUCLEOTIDE SEQUENCE [LARGE SCALE GENOMIC DNA]</scope>
    <source>
        <strain evidence="9 10">NF54</strain>
    </source>
</reference>
<sequence length="899" mass="106965">MKFSKKLNERAHPKYREHYIAYKDLKKFIKLITGKDTSTFTIKEVTSNFGNIRALSCTEYKTPESRFEDILNIELEKINNFTLHIIKKWYEDIQYYYHKLKDRLIDDIRDVESKLHALGNILIFLEDYKHINFIGFRKITKKFDKHNDNVLNSSFYISVVIKSFFMNFDINVLIYILSVCYKYCRIIKGGISSGADEQYGNKRERRDQINNDRGIENYDDNKWKENNWTYQYKHMKDDDISYKINENVCHEKKNDIGIKHVKYIVKAQNLILIKVEIAKRFIFKYYNIEEHECIGDIKRFLDIISKNKIHNYLITIYFDDNHFSTYHKNVNTNLSNINNEYIRIRSYNYISDNQIHHEHTSLQYFNLYEPSHHHKETYLLFKDIPSSNFINIQKVNDLEVLLKEEAYNHMYNSKDDLHKTYETETIRPTHTFQNNKKDVNKNYFLNNTQFFLNFMQHMKNKKLTSCMRSKVNRIYFSNDKACGYIDENISYWAHNDNKNVYAFNEENEENEESEEGEENYYEQYYNHLNDKSISKNPRFKKILNKPKDFKLFKKGTNKKYAYFNYAVMDISIKEEQKNNDFLTKLNNLGLLKEIWGYSSFLQGISLLYSNRLSTYPHWRIYTCTDLMQLSNSTENFEKGKKKKETKNKSYNKNINDNVIYNFFNEFNHDQSNSDVLITSPFISNQSNKKKKIKKNKNNNNNNNNTKDDFKKSITYTGASARIAHENISIKNTSLIYDNNLYEPLLHQTNNTYQNTSQSLIRTIISSIKKVLLSTNNTQHNPKQKNAVVRVEPKTFFANERTLLQWLNTSVLLSTISITLLNFSNSYGFFSGVIMAPVSIFFILYSFYIYLKRSDALVNKEPINYTDKLGPLILVLTLTFSLSTVVILNIYSRWKTEILS</sequence>
<feature type="region of interest" description="Disordered" evidence="6">
    <location>
        <begin position="687"/>
        <end position="708"/>
    </location>
</feature>
<dbReference type="PANTHER" id="PTHR46140">
    <property type="entry name" value="VACUOLAR TRANSPORTER CHAPERONE 1-RELATED"/>
    <property type="match status" value="1"/>
</dbReference>
<feature type="transmembrane region" description="Helical" evidence="7">
    <location>
        <begin position="829"/>
        <end position="850"/>
    </location>
</feature>
<dbReference type="Pfam" id="PF02656">
    <property type="entry name" value="DUF202"/>
    <property type="match status" value="1"/>
</dbReference>
<dbReference type="GO" id="GO:0005774">
    <property type="term" value="C:vacuolar membrane"/>
    <property type="evidence" value="ECO:0007669"/>
    <property type="project" value="UniProtKB-SubCell"/>
</dbReference>
<evidence type="ECO:0000256" key="7">
    <source>
        <dbReference type="SAM" id="Phobius"/>
    </source>
</evidence>
<dbReference type="PANTHER" id="PTHR46140:SF1">
    <property type="entry name" value="VACUOLAR TRANSPORTER CHAPERONE COMPLEX SUBUNIT 4-RELATED"/>
    <property type="match status" value="1"/>
</dbReference>
<dbReference type="PROSITE" id="PS51382">
    <property type="entry name" value="SPX"/>
    <property type="match status" value="1"/>
</dbReference>
<dbReference type="CDD" id="cd14447">
    <property type="entry name" value="SPX"/>
    <property type="match status" value="1"/>
</dbReference>
<evidence type="ECO:0000256" key="2">
    <source>
        <dbReference type="ARBA" id="ARBA00022554"/>
    </source>
</evidence>
<accession>W7KI01</accession>